<proteinExistence type="predicted"/>
<dbReference type="AlphaFoldDB" id="M9X1Y7"/>
<dbReference type="STRING" id="504728.K649_00225"/>
<name>M9X1Y7_MEIRD</name>
<organism evidence="1 2">
    <name type="scientific">Meiothermus ruber (strain ATCC 35948 / DSM 1279 / VKM B-1258 / 21)</name>
    <name type="common">Thermus ruber</name>
    <dbReference type="NCBI Taxonomy" id="504728"/>
    <lineage>
        <taxon>Bacteria</taxon>
        <taxon>Thermotogati</taxon>
        <taxon>Deinococcota</taxon>
        <taxon>Deinococci</taxon>
        <taxon>Thermales</taxon>
        <taxon>Thermaceae</taxon>
        <taxon>Meiothermus</taxon>
    </lineage>
</organism>
<dbReference type="KEGG" id="mre:K649_00225"/>
<dbReference type="EMBL" id="CP005385">
    <property type="protein sequence ID" value="AGK03357.1"/>
    <property type="molecule type" value="Genomic_DNA"/>
</dbReference>
<accession>M9X1Y7</accession>
<gene>
    <name evidence="1" type="ORF">K649_00225</name>
</gene>
<dbReference type="Proteomes" id="UP000013026">
    <property type="component" value="Chromosome"/>
</dbReference>
<evidence type="ECO:0000313" key="1">
    <source>
        <dbReference type="EMBL" id="AGK03357.1"/>
    </source>
</evidence>
<reference evidence="1 2" key="1">
    <citation type="submission" date="2013-04" db="EMBL/GenBank/DDBJ databases">
        <authorList>
            <person name="Chin J."/>
            <person name="Alexander D.H."/>
            <person name="Marks P."/>
            <person name="Korlach J."/>
            <person name="Clum A."/>
            <person name="Copeland A."/>
        </authorList>
    </citation>
    <scope>NUCLEOTIDE SEQUENCE [LARGE SCALE GENOMIC DNA]</scope>
    <source>
        <strain evidence="2">ATCC 35948 / DSM 1279 / VKM B-1258 / 21</strain>
    </source>
</reference>
<evidence type="ECO:0000313" key="2">
    <source>
        <dbReference type="Proteomes" id="UP000013026"/>
    </source>
</evidence>
<sequence length="163" mass="18338">MGLTTLIHPRLKSVALERVGLALAFWDEPGVGKLELLDALYSSEDERKATAALKELKSSFTRCARAWGPGLWKTVRGFFIASVHAAPSQEYLCLNGGKRLRPAPASPRLMRGFVEPVASSWPRFWKKVRNSENQELFWWTETRSYQEVIWAGRISQVPCGFGG</sequence>
<dbReference type="PATRIC" id="fig|504728.9.peg.48"/>
<protein>
    <submittedName>
        <fullName evidence="1">Uncharacterized protein</fullName>
    </submittedName>
</protein>